<gene>
    <name evidence="2" type="ORF">A6R73_09675</name>
</gene>
<dbReference type="EMBL" id="LWSU01000022">
    <property type="protein sequence ID" value="OAX57565.1"/>
    <property type="molecule type" value="Genomic_DNA"/>
</dbReference>
<keyword evidence="2" id="KW-0418">Kinase</keyword>
<evidence type="ECO:0000313" key="3">
    <source>
        <dbReference type="Proteomes" id="UP000093858"/>
    </source>
</evidence>
<name>A0A199P977_9XANT</name>
<proteinExistence type="predicted"/>
<dbReference type="SMART" id="SM00052">
    <property type="entry name" value="EAL"/>
    <property type="match status" value="1"/>
</dbReference>
<dbReference type="CDD" id="cd01948">
    <property type="entry name" value="EAL"/>
    <property type="match status" value="1"/>
</dbReference>
<dbReference type="Pfam" id="PF00563">
    <property type="entry name" value="EAL"/>
    <property type="match status" value="1"/>
</dbReference>
<dbReference type="InterPro" id="IPR011006">
    <property type="entry name" value="CheY-like_superfamily"/>
</dbReference>
<feature type="domain" description="EAL" evidence="1">
    <location>
        <begin position="153"/>
        <end position="405"/>
    </location>
</feature>
<dbReference type="InterPro" id="IPR050706">
    <property type="entry name" value="Cyclic-di-GMP_PDE-like"/>
</dbReference>
<dbReference type="PANTHER" id="PTHR33121:SF70">
    <property type="entry name" value="SIGNALING PROTEIN YKOW"/>
    <property type="match status" value="1"/>
</dbReference>
<dbReference type="RefSeq" id="WP_064538157.1">
    <property type="nucleotide sequence ID" value="NZ_LWSU01000022.1"/>
</dbReference>
<comment type="caution">
    <text evidence="2">The sequence shown here is derived from an EMBL/GenBank/DDBJ whole genome shotgun (WGS) entry which is preliminary data.</text>
</comment>
<dbReference type="InterPro" id="IPR001633">
    <property type="entry name" value="EAL_dom"/>
</dbReference>
<accession>A0A199P977</accession>
<dbReference type="PANTHER" id="PTHR33121">
    <property type="entry name" value="CYCLIC DI-GMP PHOSPHODIESTERASE PDEF"/>
    <property type="match status" value="1"/>
</dbReference>
<dbReference type="Gene3D" id="3.20.20.450">
    <property type="entry name" value="EAL domain"/>
    <property type="match status" value="1"/>
</dbReference>
<protein>
    <submittedName>
        <fullName evidence="2">Histidine kinase</fullName>
    </submittedName>
</protein>
<evidence type="ECO:0000313" key="2">
    <source>
        <dbReference type="EMBL" id="OAX57565.1"/>
    </source>
</evidence>
<dbReference type="Proteomes" id="UP000093858">
    <property type="component" value="Unassembled WGS sequence"/>
</dbReference>
<dbReference type="AlphaFoldDB" id="A0A199P977"/>
<dbReference type="GO" id="GO:0071111">
    <property type="term" value="F:cyclic-guanylate-specific phosphodiesterase activity"/>
    <property type="evidence" value="ECO:0007669"/>
    <property type="project" value="InterPro"/>
</dbReference>
<dbReference type="SUPFAM" id="SSF141868">
    <property type="entry name" value="EAL domain-like"/>
    <property type="match status" value="1"/>
</dbReference>
<dbReference type="PROSITE" id="PS50883">
    <property type="entry name" value="EAL"/>
    <property type="match status" value="1"/>
</dbReference>
<organism evidence="2 3">
    <name type="scientific">Xanthomonas graminis pv. poae</name>
    <dbReference type="NCBI Taxonomy" id="227946"/>
    <lineage>
        <taxon>Bacteria</taxon>
        <taxon>Pseudomonadati</taxon>
        <taxon>Pseudomonadota</taxon>
        <taxon>Gammaproteobacteria</taxon>
        <taxon>Lysobacterales</taxon>
        <taxon>Lysobacteraceae</taxon>
        <taxon>Xanthomonas</taxon>
        <taxon>Xanthomonas translucens group</taxon>
        <taxon>Xanthomonas graminis</taxon>
    </lineage>
</organism>
<reference evidence="2 3" key="1">
    <citation type="submission" date="2016-04" db="EMBL/GenBank/DDBJ databases">
        <title>Xanthomonas translucens phylogeny.</title>
        <authorList>
            <person name="Langlois P."/>
        </authorList>
    </citation>
    <scope>NUCLEOTIDE SEQUENCE [LARGE SCALE GENOMIC DNA]</scope>
    <source>
        <strain evidence="2 3">B99</strain>
    </source>
</reference>
<dbReference type="GO" id="GO:0016301">
    <property type="term" value="F:kinase activity"/>
    <property type="evidence" value="ECO:0007669"/>
    <property type="project" value="UniProtKB-KW"/>
</dbReference>
<sequence>MNNSAYIPFVSIQNALVAYENELQHGYVSKLLQRLGATKIYGATDGADLLERIRSTQFDLFVTSARLPGISILQMIDALADSRYGGHVIVSGLADMRIQSAIHEYARQRDDGAMRLIFAGEPLRLFDFTDMLYRAGSPTTIDASGQILQQPVAQIGASEVLRAYRAGEIAAFFQPQYCLTTGALLGAEALVRWRHPTLGVLGPNRFLSLLEECDLGHELIDQLVDTAASVSLSLKTPIPLKLSMNISAGQIVSASWADSVVQRIKHAGGACANFVIEVTEDGMDNRDGTIAGAVAHWRLNGIDCAIDDFGTGASSLNRLCMAPFNILKIDRQMVWRSRLTTHVFEMLEAIVQLAHGLGMRVVAEGIETEEDLMRMRSIKCDVGQGYYFSRPLPVAEFQALASSQNVFGRRIRDIR</sequence>
<dbReference type="InterPro" id="IPR035919">
    <property type="entry name" value="EAL_sf"/>
</dbReference>
<keyword evidence="2" id="KW-0808">Transferase</keyword>
<evidence type="ECO:0000259" key="1">
    <source>
        <dbReference type="PROSITE" id="PS50883"/>
    </source>
</evidence>
<dbReference type="Gene3D" id="3.40.50.2300">
    <property type="match status" value="1"/>
</dbReference>
<dbReference type="SUPFAM" id="SSF52172">
    <property type="entry name" value="CheY-like"/>
    <property type="match status" value="1"/>
</dbReference>